<dbReference type="InterPro" id="IPR029068">
    <property type="entry name" value="Glyas_Bleomycin-R_OHBP_Dase"/>
</dbReference>
<protein>
    <submittedName>
        <fullName evidence="2">Glyoxalase</fullName>
    </submittedName>
</protein>
<feature type="domain" description="VOC" evidence="1">
    <location>
        <begin position="14"/>
        <end position="128"/>
    </location>
</feature>
<evidence type="ECO:0000313" key="3">
    <source>
        <dbReference type="Proteomes" id="UP000179642"/>
    </source>
</evidence>
<dbReference type="OrthoDB" id="9813630at2"/>
<dbReference type="InterPro" id="IPR037523">
    <property type="entry name" value="VOC_core"/>
</dbReference>
<proteinExistence type="predicted"/>
<accession>A0A1S2NZ58</accession>
<keyword evidence="3" id="KW-1185">Reference proteome</keyword>
<dbReference type="EMBL" id="MLYO01000120">
    <property type="protein sequence ID" value="OIJ86763.1"/>
    <property type="molecule type" value="Genomic_DNA"/>
</dbReference>
<organism evidence="2 3">
    <name type="scientific">Streptomyces monashensis</name>
    <dbReference type="NCBI Taxonomy" id="1678012"/>
    <lineage>
        <taxon>Bacteria</taxon>
        <taxon>Bacillati</taxon>
        <taxon>Actinomycetota</taxon>
        <taxon>Actinomycetes</taxon>
        <taxon>Kitasatosporales</taxon>
        <taxon>Streptomycetaceae</taxon>
        <taxon>Streptomyces</taxon>
    </lineage>
</organism>
<dbReference type="RefSeq" id="WP_071386527.1">
    <property type="nucleotide sequence ID" value="NZ_MLYO01000120.1"/>
</dbReference>
<comment type="caution">
    <text evidence="2">The sequence shown here is derived from an EMBL/GenBank/DDBJ whole genome shotgun (WGS) entry which is preliminary data.</text>
</comment>
<evidence type="ECO:0000313" key="2">
    <source>
        <dbReference type="EMBL" id="OIJ86763.1"/>
    </source>
</evidence>
<dbReference type="PANTHER" id="PTHR39175">
    <property type="entry name" value="FAMILY PROTEIN, PUTATIVE (AFU_ORTHOLOGUE AFUA_3G15060)-RELATED"/>
    <property type="match status" value="1"/>
</dbReference>
<dbReference type="SUPFAM" id="SSF54593">
    <property type="entry name" value="Glyoxalase/Bleomycin resistance protein/Dihydroxybiphenyl dioxygenase"/>
    <property type="match status" value="1"/>
</dbReference>
<dbReference type="Gene3D" id="3.10.180.10">
    <property type="entry name" value="2,3-Dihydroxybiphenyl 1,2-Dioxygenase, domain 1"/>
    <property type="match status" value="1"/>
</dbReference>
<sequence length="130" mass="14452">MPTENSTTEFAFGPLHHVQLAIPVGSEELCRAFWGEVLGMTELEKPPVLAARGGCWFRGGGLEVHLGVEADFRPAAKAHPGILVRPLHGLAKRLESHGHEVTWDDNFPGHDRFYAFDKLGNRLEFLEPRS</sequence>
<evidence type="ECO:0000259" key="1">
    <source>
        <dbReference type="PROSITE" id="PS51819"/>
    </source>
</evidence>
<dbReference type="PANTHER" id="PTHR39175:SF1">
    <property type="entry name" value="FAMILY PROTEIN, PUTATIVE (AFU_ORTHOLOGUE AFUA_3G15060)-RELATED"/>
    <property type="match status" value="1"/>
</dbReference>
<gene>
    <name evidence="2" type="ORF">BIV23_43565</name>
</gene>
<dbReference type="Proteomes" id="UP000179642">
    <property type="component" value="Unassembled WGS sequence"/>
</dbReference>
<dbReference type="PROSITE" id="PS51819">
    <property type="entry name" value="VOC"/>
    <property type="match status" value="1"/>
</dbReference>
<reference evidence="2 3" key="1">
    <citation type="submission" date="2016-10" db="EMBL/GenBank/DDBJ databases">
        <title>Genome sequence of Streptomyces sp. MUSC 1.</title>
        <authorList>
            <person name="Lee L.-H."/>
            <person name="Ser H.-L."/>
            <person name="Law J.W.-F."/>
        </authorList>
    </citation>
    <scope>NUCLEOTIDE SEQUENCE [LARGE SCALE GENOMIC DNA]</scope>
    <source>
        <strain evidence="2 3">MUSC 1</strain>
    </source>
</reference>
<dbReference type="AlphaFoldDB" id="A0A1S2NZ58"/>
<name>A0A1S2NZ58_9ACTN</name>